<dbReference type="EMBL" id="PPTA01000005">
    <property type="protein sequence ID" value="TFB03400.1"/>
    <property type="molecule type" value="Genomic_DNA"/>
</dbReference>
<gene>
    <name evidence="1" type="ORF">CCMA1212_004677</name>
</gene>
<dbReference type="Proteomes" id="UP001642720">
    <property type="component" value="Unassembled WGS sequence"/>
</dbReference>
<reference evidence="1 2" key="1">
    <citation type="submission" date="2018-01" db="EMBL/GenBank/DDBJ databases">
        <title>Genome characterization of the sugarcane-associated fungus Trichoderma ghanense CCMA-1212 and their application in lignocelulose bioconversion.</title>
        <authorList>
            <person name="Steindorff A.S."/>
            <person name="Mendes T.D."/>
            <person name="Vilela E.S.D."/>
            <person name="Rodrigues D.S."/>
            <person name="Formighieri E.F."/>
            <person name="Melo I.S."/>
            <person name="Favaro L.C.L."/>
        </authorList>
    </citation>
    <scope>NUCLEOTIDE SEQUENCE [LARGE SCALE GENOMIC DNA]</scope>
    <source>
        <strain evidence="1 2">CCMA-1212</strain>
    </source>
</reference>
<dbReference type="GeneID" id="300576424"/>
<keyword evidence="2" id="KW-1185">Reference proteome</keyword>
<comment type="caution">
    <text evidence="1">The sequence shown here is derived from an EMBL/GenBank/DDBJ whole genome shotgun (WGS) entry which is preliminary data.</text>
</comment>
<evidence type="ECO:0000313" key="1">
    <source>
        <dbReference type="EMBL" id="TFB03400.1"/>
    </source>
</evidence>
<sequence length="361" mass="41541">MPNRPPSLLMELTKIHVRGKRKTPVTNRPQALCEPPVKALRTKKSLSSVMATRATRHRSTLDSLPAEILESILLHSANLSLPRVSNFIGLKLSGRATLLRLFILAFHETWEQWFGIPTDPAIVHGPWLQDAQHVPCGGDPIFQSQVLDQPWISIDLILQAQQNWADNHGRGRHYQHSAFWVDDAREVGHDYAGGFSHFNARECFEADYQQAVKWPAFAARGIHWFSQDIHPLTRIPDRLITGPWDDEMQRQLFWLCRGGYMTCEKLFIQPTWEVKIELIRNAMLNAEVPNLLAINCLFRTWVFDGLPADVVRKEIIGLERRIEWGGDPIETRELLRRVRSALFLSLHMPDHRGDLVRRSDI</sequence>
<dbReference type="RefSeq" id="XP_073559601.1">
    <property type="nucleotide sequence ID" value="XM_073701974.1"/>
</dbReference>
<proteinExistence type="predicted"/>
<name>A0ABY2H7R1_9HYPO</name>
<evidence type="ECO:0008006" key="3">
    <source>
        <dbReference type="Google" id="ProtNLM"/>
    </source>
</evidence>
<accession>A0ABY2H7R1</accession>
<organism evidence="1 2">
    <name type="scientific">Trichoderma ghanense</name>
    <dbReference type="NCBI Taxonomy" id="65468"/>
    <lineage>
        <taxon>Eukaryota</taxon>
        <taxon>Fungi</taxon>
        <taxon>Dikarya</taxon>
        <taxon>Ascomycota</taxon>
        <taxon>Pezizomycotina</taxon>
        <taxon>Sordariomycetes</taxon>
        <taxon>Hypocreomycetidae</taxon>
        <taxon>Hypocreales</taxon>
        <taxon>Hypocreaceae</taxon>
        <taxon>Trichoderma</taxon>
    </lineage>
</organism>
<evidence type="ECO:0000313" key="2">
    <source>
        <dbReference type="Proteomes" id="UP001642720"/>
    </source>
</evidence>
<protein>
    <recommendedName>
        <fullName evidence="3">F-box domain-containing protein</fullName>
    </recommendedName>
</protein>